<accession>A0A1I5X0P7</accession>
<dbReference type="STRING" id="1465490.SAMN05444277_107129"/>
<evidence type="ECO:0000313" key="5">
    <source>
        <dbReference type="EMBL" id="SFQ25602.1"/>
    </source>
</evidence>
<gene>
    <name evidence="5" type="ORF">SAMN05444277_107129</name>
</gene>
<evidence type="ECO:0000256" key="2">
    <source>
        <dbReference type="ARBA" id="ARBA00013064"/>
    </source>
</evidence>
<comment type="similarity">
    <text evidence="1">Belongs to the metallo-dependent hydrolases superfamily. CpsB/CapC family.</text>
</comment>
<dbReference type="RefSeq" id="WP_090659075.1">
    <property type="nucleotide sequence ID" value="NZ_FOXQ01000007.1"/>
</dbReference>
<sequence length="246" mass="27737">MFSLFGTKKATPDLSFIGADMHSHLLPGLDDGLQTIDQTVSYIRQLQQMGYQKLICTPHILAEVYPNSPATILPKLELVRTALLENNIGIQVEAAAEYMVDLDFENHVMEGKPLLTFGKSLILIEMSYVAASNNIESAIFQLKLKGLQPVLAHPERYNYYAGNIETFQRFIDLGCYLQINILSLMGYYGEGPKKTAQNLLKKNMVTLVGTDMHHENHLNGLKDLASRKSFYKLFEGINIRNKELLL</sequence>
<dbReference type="PANTHER" id="PTHR39181:SF1">
    <property type="entry name" value="TYROSINE-PROTEIN PHOSPHATASE YWQE"/>
    <property type="match status" value="1"/>
</dbReference>
<dbReference type="Gene3D" id="3.20.20.140">
    <property type="entry name" value="Metal-dependent hydrolases"/>
    <property type="match status" value="1"/>
</dbReference>
<dbReference type="GO" id="GO:0004725">
    <property type="term" value="F:protein tyrosine phosphatase activity"/>
    <property type="evidence" value="ECO:0007669"/>
    <property type="project" value="UniProtKB-EC"/>
</dbReference>
<dbReference type="Pfam" id="PF19567">
    <property type="entry name" value="CpsB_CapC"/>
    <property type="match status" value="1"/>
</dbReference>
<dbReference type="EC" id="3.1.3.48" evidence="2"/>
<dbReference type="OrthoDB" id="9788539at2"/>
<reference evidence="5" key="1">
    <citation type="submission" date="2016-10" db="EMBL/GenBank/DDBJ databases">
        <authorList>
            <person name="de Groot N.N."/>
        </authorList>
    </citation>
    <scope>NUCLEOTIDE SEQUENCE [LARGE SCALE GENOMIC DNA]</scope>
    <source>
        <strain evidence="5">DSM 28286</strain>
    </source>
</reference>
<keyword evidence="6" id="KW-1185">Reference proteome</keyword>
<dbReference type="SUPFAM" id="SSF89550">
    <property type="entry name" value="PHP domain-like"/>
    <property type="match status" value="1"/>
</dbReference>
<name>A0A1I5X0P7_9BACT</name>
<dbReference type="AlphaFoldDB" id="A0A1I5X0P7"/>
<evidence type="ECO:0000256" key="4">
    <source>
        <dbReference type="ARBA" id="ARBA00051722"/>
    </source>
</evidence>
<dbReference type="Proteomes" id="UP000199031">
    <property type="component" value="Unassembled WGS sequence"/>
</dbReference>
<evidence type="ECO:0000313" key="6">
    <source>
        <dbReference type="Proteomes" id="UP000199031"/>
    </source>
</evidence>
<evidence type="ECO:0000256" key="3">
    <source>
        <dbReference type="ARBA" id="ARBA00022801"/>
    </source>
</evidence>
<dbReference type="GO" id="GO:0030145">
    <property type="term" value="F:manganese ion binding"/>
    <property type="evidence" value="ECO:0007669"/>
    <property type="project" value="InterPro"/>
</dbReference>
<dbReference type="InterPro" id="IPR016667">
    <property type="entry name" value="Caps_polysacc_synth_CpsB/CapC"/>
</dbReference>
<dbReference type="EMBL" id="FOXQ01000007">
    <property type="protein sequence ID" value="SFQ25602.1"/>
    <property type="molecule type" value="Genomic_DNA"/>
</dbReference>
<keyword evidence="3" id="KW-0378">Hydrolase</keyword>
<proteinExistence type="inferred from homology"/>
<comment type="catalytic activity">
    <reaction evidence="4">
        <text>O-phospho-L-tyrosyl-[protein] + H2O = L-tyrosyl-[protein] + phosphate</text>
        <dbReference type="Rhea" id="RHEA:10684"/>
        <dbReference type="Rhea" id="RHEA-COMP:10136"/>
        <dbReference type="Rhea" id="RHEA-COMP:20101"/>
        <dbReference type="ChEBI" id="CHEBI:15377"/>
        <dbReference type="ChEBI" id="CHEBI:43474"/>
        <dbReference type="ChEBI" id="CHEBI:46858"/>
        <dbReference type="ChEBI" id="CHEBI:61978"/>
        <dbReference type="EC" id="3.1.3.48"/>
    </reaction>
</comment>
<dbReference type="PANTHER" id="PTHR39181">
    <property type="entry name" value="TYROSINE-PROTEIN PHOSPHATASE YWQE"/>
    <property type="match status" value="1"/>
</dbReference>
<organism evidence="5 6">
    <name type="scientific">Parafilimonas terrae</name>
    <dbReference type="NCBI Taxonomy" id="1465490"/>
    <lineage>
        <taxon>Bacteria</taxon>
        <taxon>Pseudomonadati</taxon>
        <taxon>Bacteroidota</taxon>
        <taxon>Chitinophagia</taxon>
        <taxon>Chitinophagales</taxon>
        <taxon>Chitinophagaceae</taxon>
        <taxon>Parafilimonas</taxon>
    </lineage>
</organism>
<protein>
    <recommendedName>
        <fullName evidence="2">protein-tyrosine-phosphatase</fullName>
        <ecNumber evidence="2">3.1.3.48</ecNumber>
    </recommendedName>
</protein>
<dbReference type="InterPro" id="IPR016195">
    <property type="entry name" value="Pol/histidinol_Pase-like"/>
</dbReference>
<evidence type="ECO:0000256" key="1">
    <source>
        <dbReference type="ARBA" id="ARBA00005750"/>
    </source>
</evidence>